<protein>
    <submittedName>
        <fullName evidence="1">23903_t:CDS:1</fullName>
    </submittedName>
</protein>
<evidence type="ECO:0000313" key="1">
    <source>
        <dbReference type="EMBL" id="CAG8757035.1"/>
    </source>
</evidence>
<sequence length="93" mass="11096">MGKNKPNRHRLTKFIDVLKEKSNEYNRFAICIACKEARGQDYAYSNKFVNTKWLVKSHLKNCIYFKNEKGEDEAKKILDDTDSEKFKKKRQCE</sequence>
<comment type="caution">
    <text evidence="1">The sequence shown here is derived from an EMBL/GenBank/DDBJ whole genome shotgun (WGS) entry which is preliminary data.</text>
</comment>
<proteinExistence type="predicted"/>
<accession>A0A9N9J0T4</accession>
<feature type="non-terminal residue" evidence="1">
    <location>
        <position position="93"/>
    </location>
</feature>
<gene>
    <name evidence="1" type="ORF">DERYTH_LOCUS17444</name>
</gene>
<dbReference type="OrthoDB" id="2437881at2759"/>
<evidence type="ECO:0000313" key="2">
    <source>
        <dbReference type="Proteomes" id="UP000789405"/>
    </source>
</evidence>
<dbReference type="EMBL" id="CAJVPY010016445">
    <property type="protein sequence ID" value="CAG8757035.1"/>
    <property type="molecule type" value="Genomic_DNA"/>
</dbReference>
<organism evidence="1 2">
    <name type="scientific">Dentiscutata erythropus</name>
    <dbReference type="NCBI Taxonomy" id="1348616"/>
    <lineage>
        <taxon>Eukaryota</taxon>
        <taxon>Fungi</taxon>
        <taxon>Fungi incertae sedis</taxon>
        <taxon>Mucoromycota</taxon>
        <taxon>Glomeromycotina</taxon>
        <taxon>Glomeromycetes</taxon>
        <taxon>Diversisporales</taxon>
        <taxon>Gigasporaceae</taxon>
        <taxon>Dentiscutata</taxon>
    </lineage>
</organism>
<reference evidence="1" key="1">
    <citation type="submission" date="2021-06" db="EMBL/GenBank/DDBJ databases">
        <authorList>
            <person name="Kallberg Y."/>
            <person name="Tangrot J."/>
            <person name="Rosling A."/>
        </authorList>
    </citation>
    <scope>NUCLEOTIDE SEQUENCE</scope>
    <source>
        <strain evidence="1">MA453B</strain>
    </source>
</reference>
<keyword evidence="2" id="KW-1185">Reference proteome</keyword>
<dbReference type="AlphaFoldDB" id="A0A9N9J0T4"/>
<dbReference type="Proteomes" id="UP000789405">
    <property type="component" value="Unassembled WGS sequence"/>
</dbReference>
<name>A0A9N9J0T4_9GLOM</name>